<feature type="domain" description="Extracellular matrix-binding protein ebh GA module" evidence="4">
    <location>
        <begin position="2016"/>
        <end position="2068"/>
    </location>
</feature>
<feature type="domain" description="Extracellular matrix-binding protein ebh GA module" evidence="4">
    <location>
        <begin position="3318"/>
        <end position="3369"/>
    </location>
</feature>
<feature type="domain" description="Extracellular matrix-binding protein ebh GA module" evidence="4">
    <location>
        <begin position="1413"/>
        <end position="1465"/>
    </location>
</feature>
<feature type="compositionally biased region" description="Acidic residues" evidence="2">
    <location>
        <begin position="311"/>
        <end position="320"/>
    </location>
</feature>
<feature type="domain" description="Extracellular matrix-binding protein ebh GA module" evidence="4">
    <location>
        <begin position="2668"/>
        <end position="2719"/>
    </location>
</feature>
<feature type="domain" description="Extracellular matrix-binding protein ebh GA module" evidence="4">
    <location>
        <begin position="3149"/>
        <end position="3207"/>
    </location>
</feature>
<feature type="compositionally biased region" description="Basic and acidic residues" evidence="2">
    <location>
        <begin position="332"/>
        <end position="373"/>
    </location>
</feature>
<feature type="region of interest" description="Disordered" evidence="2">
    <location>
        <begin position="2293"/>
        <end position="2312"/>
    </location>
</feature>
<evidence type="ECO:0000313" key="5">
    <source>
        <dbReference type="EMBL" id="PNZ66317.1"/>
    </source>
</evidence>
<feature type="region of interest" description="Disordered" evidence="2">
    <location>
        <begin position="44"/>
        <end position="395"/>
    </location>
</feature>
<feature type="signal peptide" evidence="3">
    <location>
        <begin position="1"/>
        <end position="43"/>
    </location>
</feature>
<dbReference type="InterPro" id="IPR002988">
    <property type="entry name" value="GA_module"/>
</dbReference>
<feature type="domain" description="Extracellular matrix-binding protein ebh GA module" evidence="4">
    <location>
        <begin position="3696"/>
        <end position="3749"/>
    </location>
</feature>
<feature type="domain" description="Extracellular matrix-binding protein ebh GA module" evidence="4">
    <location>
        <begin position="1742"/>
        <end position="1790"/>
    </location>
</feature>
<accession>A0AAP8PMU2</accession>
<feature type="region of interest" description="Disordered" evidence="2">
    <location>
        <begin position="2346"/>
        <end position="2379"/>
    </location>
</feature>
<feature type="region of interest" description="Disordered" evidence="2">
    <location>
        <begin position="1468"/>
        <end position="1493"/>
    </location>
</feature>
<feature type="compositionally biased region" description="Basic and acidic residues" evidence="2">
    <location>
        <begin position="778"/>
        <end position="792"/>
    </location>
</feature>
<feature type="region of interest" description="Disordered" evidence="2">
    <location>
        <begin position="813"/>
        <end position="837"/>
    </location>
</feature>
<feature type="domain" description="Extracellular matrix-binding protein ebh GA module" evidence="4">
    <location>
        <begin position="2281"/>
        <end position="2339"/>
    </location>
</feature>
<feature type="domain" description="Extracellular matrix-binding protein ebh GA module" evidence="4">
    <location>
        <begin position="2073"/>
        <end position="2122"/>
    </location>
</feature>
<feature type="compositionally biased region" description="Basic and acidic residues" evidence="2">
    <location>
        <begin position="3640"/>
        <end position="3658"/>
    </location>
</feature>
<feature type="domain" description="Extracellular matrix-binding protein ebh GA module" evidence="4">
    <location>
        <begin position="749"/>
        <end position="805"/>
    </location>
</feature>
<feature type="domain" description="Extracellular matrix-binding protein ebh GA module" evidence="4">
    <location>
        <begin position="861"/>
        <end position="913"/>
    </location>
</feature>
<feature type="region of interest" description="Disordered" evidence="2">
    <location>
        <begin position="1028"/>
        <end position="1051"/>
    </location>
</feature>
<feature type="compositionally biased region" description="Acidic residues" evidence="2">
    <location>
        <begin position="147"/>
        <end position="233"/>
    </location>
</feature>
<feature type="domain" description="Extracellular matrix-binding protein ebh GA module" evidence="4">
    <location>
        <begin position="2503"/>
        <end position="2556"/>
    </location>
</feature>
<feature type="compositionally biased region" description="Low complexity" evidence="2">
    <location>
        <begin position="813"/>
        <end position="830"/>
    </location>
</feature>
<feature type="domain" description="Extracellular matrix-binding protein ebh GA module" evidence="4">
    <location>
        <begin position="2940"/>
        <end position="2991"/>
    </location>
</feature>
<feature type="domain" description="Extracellular matrix-binding protein ebh GA module" evidence="4">
    <location>
        <begin position="2178"/>
        <end position="2231"/>
    </location>
</feature>
<feature type="domain" description="Extracellular matrix-binding protein ebh GA module" evidence="4">
    <location>
        <begin position="2449"/>
        <end position="2502"/>
    </location>
</feature>
<gene>
    <name evidence="5" type="ORF">CD158_08975</name>
</gene>
<feature type="domain" description="Extracellular matrix-binding protein ebh GA module" evidence="4">
    <location>
        <begin position="3582"/>
        <end position="3640"/>
    </location>
</feature>
<feature type="domain" description="Extracellular matrix-binding protein ebh GA module" evidence="4">
    <location>
        <begin position="2614"/>
        <end position="2665"/>
    </location>
</feature>
<feature type="domain" description="Extracellular matrix-binding protein ebh GA module" evidence="4">
    <location>
        <begin position="2397"/>
        <end position="2448"/>
    </location>
</feature>
<reference evidence="5 6" key="1">
    <citation type="submission" date="2017-08" db="EMBL/GenBank/DDBJ databases">
        <title>Draft genome sequences of 64 type strains of genus Staph aureus.</title>
        <authorList>
            <person name="Cole K."/>
            <person name="Golubchik T."/>
            <person name="Russell J."/>
            <person name="Foster D."/>
            <person name="Llewelyn M."/>
            <person name="Wilson D."/>
            <person name="Crook D."/>
            <person name="Paul J."/>
        </authorList>
    </citation>
    <scope>NUCLEOTIDE SEQUENCE [LARGE SCALE GENOMIC DNA]</scope>
    <source>
        <strain evidence="5 6">NCTC 12101</strain>
    </source>
</reference>
<feature type="domain" description="Extracellular matrix-binding protein ebh GA module" evidence="4">
    <location>
        <begin position="1960"/>
        <end position="2014"/>
    </location>
</feature>
<feature type="compositionally biased region" description="Basic and acidic residues" evidence="2">
    <location>
        <begin position="3484"/>
        <end position="3497"/>
    </location>
</feature>
<sequence>MKKKLDFLPNRENKYSIRKFTVGTASILISSLLFLSANGVADAAEDNQANSEHKQTSTTKDSEQSEHDPDEKDIQRQKEIDELEHEESEVTVDDAEDTDEAAHTDNDDENIEDESAEETETEPSAEENNENDADDSDDEAQRQKEIDELEHEESEVTEEEGDESEEPSQEATDDTEEATTDEDEATKEEENEASDETSNEEESTNENENTDENVDETSDSEDEGEEAPADEGSNEATTDENNQSETQDDDEADHQPVHKSQKAAESDDTTQKDDNETSTETPNEENHESEATDEENTPDESTPATKPAEDHESDQDDASEEHENTEAEDDKDTTSEDKDTPRTDEGIDTEGKLFPDKEKEEPASDAETRDDKATTNSEQASTETPQITQKDAKKYELTDAKQFKAGIKDEGNKQQFVEDYLKDNDVSQKESQDIAKRVIPNNKDVTSDEVYDALRLKLLKRAAETQDQMQPKATPAESRVRTNNRFVTASIPASRAQDRAVQDQARTDYSKLLNIQKTSEGTAKGNDWTSMNAVKFRLLDNGKVELDVTLNQNEGLSFGFNAIDRYTVKFNDYLKDHVESVTTEGDQLTNKGNGEYEIEYKRALSLVSNGKPLSFKAVINTDDFDPKSALSIRYHRQVNTGILKGADVYNLTFQDFATFLNQYKDVYEEISNFDAVDDTKKEILLSRFENINSLPNLQETAASVRNEGKTMVKDQINNMSNLSDDEKAKYTKQVDDSKNLTDNNNVVKEAQKQDAGNLVNKQKDQGKNGINDLSDLTDDQKSDFNDQIDKAPNKNAIDQIVKKAQQQNTTNVLNNQKTQGNQQLDDLSNLSDDEKSQFKDQIDKANDKAGIDQVLKDAQQQDDKNLLNVQKTNGNKQLDGLSNLTDNEKSQFKKQITDATTKEAIDQAVNDAKARDVQAEAENNLNKAKQTAQTTVDGLTHLTDSNRSDIKKQLQNAKTPEAVTDILKNAQQQDADNQLDEQKQQSTAELNKINNLTEEEKARFRDLISKATTKDAIDQAITDAQTQSSNNVLNNQKSEAQTTLTGLENLTDKEREDFKQQLNEAQTKASIDEIINNAKQQDGSNLLKQQQTEGKTNLAQLHHLTDEEMADFTQQLDEATSKSVIDDVINRAQGQDASNLLSKQRNQGNQQIDAFTHLSDDEKSNYTQQINDAKNQKAIQDVVNKAQQQDASNLLNNQKTDGSKEINGLADLTDDEKAQYNQQVTDAETQEDIEAAINQAKAQNFKNKADKDLSQAKTAAQSEIERLTHLTDDNQTSIQQQLNDAKTPDAVAKVVEQAQQQDADNLLHSQKDEGSDAISALEHLTDDEKAQYKQQVTDADAEAAINQIVADAKAKDADNLLNTQKSTGNGNVNALEHLSDDEKAQFNDQIKKATTAEAINHVVNDAKAQDLKNKAAKDLSDAKSDAQTTIEQLSHLTEDNQDAIAQQLADAKTPEDVANIVSQAQQQDASNLLDSQRQQGTTTVSGLSHLSEEEQGNYTNQLNDAATKADIDRIVEDAKAQDATNLLNNQRQQGAHQISGLANLSSDEKDSYQQQINKAKSKADIDQIYEAAEQQDAANLLNTQKQQGHTNINQLADLSDDEKDQFNQQVNDATTKEAIDQAINKAKAQNIANKDLSQAKDNAKTALGQLTHLTEDNTTSFNKQLAEAKTPDAVSDIIRKAQQQDASNLLNTQKQQGVSEIDRLADLTDDEKDQFKQQVNNATSQAAIEKIVSDATDQGASNLLNKQKQQGTTSVNGLTNLSDDEKSDFAKRVNDATSKEAIDEAVNEATAKDLQNKAAKDLSDAKRDAQVEIERLTHLTEDNRTNINQQLDSAGTPSDVANIIRDAQQQDADNLLSAQRGEGQGSIDQLNHLSNEAKSAFKEQIGKAATKANIDEILTNAQQQDATNLLNRQKQQGTSDIDALSELTDEEKAEFQRLVQGASNKETIDETVNNAKAQDVKNKAAKDLEKAKSDAATTIADLSHLTVANRAEIEQQLDEAKDPDAVLEVVKSAQDQDASNLLNEQKDQGHTDVNALNHLSDDEKATFNEQVKKATSKKAIDDVIEHAKQQDVDNLLQNQKDEGNSAIGKLTHLSEDEKKAFNEQINAATTKQEIDQIVADAKAKDVANKDLSSAKQQGQSTVSGLSHLSEDEKSDLSSQINQAKNPEAVADIIQQAQEQDAANLLDSQKSDAHQTVGQLSNLTEEEQTMMNQQIDQAKTKANIDDIISQAKQRDADNLLSSQKQQGIGEIDGLSHLTQEEQATFNEQINYAKDKKAVDDAVASAKAKDAANLLDEQKESGAHEVSGLKDLTNEQRQAFNQRIKDASTKEDIDQVIDDAKAKDASNLLDKQKSAGTNEVNGLKDLSESEQQGFNKRIQDASSKEDIDQIVTEAKAKDVENKDLSDAKQQGHATVDDLSNLTEEQLNAYTEQVDQAGNPEAVADVVKKAQAQDAANLLQHQKDDGTSTVKGLGNLTQEELEDYQDQIHNADNKATIDNIIDKATQQDASNLLNKQKGEGTTSIKGLTHLSEDEVADFEQQIKNANDKATIDHIVDQATQQDATNLLNNQKDAGTNEVNGLKDLSDAEQAEFNQRIKDAVTKEDIDRAVADAKAKDVENKDLSDAKQQGQAAIDQLSNLTDSEQQTLKQQLNDAKSPAAVAEIVQQAQGQDATNLLNSQKANGTTDVGQLSHLTDKQLADYQDQINKANDKATIDDIVEQAKTQDATNLLNNQKADGTNEINRLEDLTEEEQDAFNQRIKDAATKEDIDGAVADAKAKAIANKDLAQAKQDGQATVNPLQHLTDEERTDILEQINNAQTPEAVADIVNKAQETDATNLLNRQKGEGTDTVQALTHLKEEEAAKFEQQITNATDQATIDDIVEKAQQQDAANLLDQQKANGTNEVNGLEDLSKEEQEEFNQRIKGATTKEDIDQAVADAKAKNVENKDLAQAKQEGQDTVNALDHLTDEEISDIKEQLNTAKTPEAVAQIVKSAQDTDATNLLNRQRGESTDTIQALDHLTEEEFNHFAGQINNAKDKETIDSIVEQAKQQDATNLLNRQRGESTDAIQELDHLTEEEFNNFADQINNAIDKAEIDEIVERAKQQDATNLLNRQRGESTDAIQELDHLTEEEFDKYANQINNAKDKETIDGIVEEAKAQDADNLLNRQRGEGTDTIQELDHLTEEEFNNFADQINNAKDKETIDSIVEEAKQQDATNLLNRQRGEGTDTIEALDHLTEEEFNKYANQIKNAKDKATIDGIVEEAKQQDADNLLNRQRGESTDAIQELDHLTEEEFNSFADQINNAKDKATIDGIVEEAKQQDADNLLNRQRGEGTDTIQELNHLTEEEFNNFAEQINNAKDKATIDSIVEEAKAQDADNLLNRQRGEGKDTIQALDYLTEEEFNKYVIQINYAKDKATIDSIVEEAKQQDADNLLNSQKEDGTNEVSNLTDLTESEKETFNKRIKDATTKEEIDKAVADAKAKDIENKDLSEAKSNGKTEVEGLNNLSDEESGQVNEDIDNAKTPEEVADIVKAAQDQDASNLLDKQKAEGTTIIKGLDNLRDEEVGTFTDQIKNATDQATIDDIVEEAKDQDADNLLNSQKDDGTNEVNGLKDLTDSEKETFNKRIKDATTKEEIDKAVADAKAKDIENKDLTEAKSHGNSELDQLNHLTNEEKAQFKEQINQAKTSEEIADIVKAAQRQDASNLLDNQKADGKDNVDSLKHLSQEEKDKYKHDIDDAKTKEEIDSIINKAKDEDNKHQTEESLTKAKEHGKDNVDKLKH</sequence>
<evidence type="ECO:0000313" key="6">
    <source>
        <dbReference type="Proteomes" id="UP000242470"/>
    </source>
</evidence>
<dbReference type="NCBIfam" id="TIGR01168">
    <property type="entry name" value="YSIRK_signal"/>
    <property type="match status" value="1"/>
</dbReference>
<feature type="compositionally biased region" description="Polar residues" evidence="2">
    <location>
        <begin position="234"/>
        <end position="245"/>
    </location>
</feature>
<dbReference type="InterPro" id="IPR020840">
    <property type="entry name" value="Extracell_matrix-bd_GA"/>
</dbReference>
<feature type="domain" description="Extracellular matrix-binding protein ebh GA module" evidence="4">
    <location>
        <begin position="918"/>
        <end position="971"/>
    </location>
</feature>
<feature type="domain" description="Extracellular matrix-binding protein ebh GA module" evidence="4">
    <location>
        <begin position="2776"/>
        <end position="2828"/>
    </location>
</feature>
<feature type="domain" description="Extracellular matrix-binding protein ebh GA module" evidence="4">
    <location>
        <begin position="1129"/>
        <end position="1187"/>
    </location>
</feature>
<feature type="domain" description="Extracellular matrix-binding protein ebh GA module" evidence="4">
    <location>
        <begin position="2877"/>
        <end position="2936"/>
    </location>
</feature>
<feature type="domain" description="Extracellular matrix-binding protein ebh GA module" evidence="4">
    <location>
        <begin position="3041"/>
        <end position="3099"/>
    </location>
</feature>
<feature type="domain" description="Extracellular matrix-binding protein ebh GA module" evidence="4">
    <location>
        <begin position="1515"/>
        <end position="1573"/>
    </location>
</feature>
<feature type="compositionally biased region" description="Acidic residues" evidence="2">
    <location>
        <begin position="81"/>
        <end position="99"/>
    </location>
</feature>
<comment type="caution">
    <text evidence="5">The sequence shown here is derived from an EMBL/GenBank/DDBJ whole genome shotgun (WGS) entry which is preliminary data.</text>
</comment>
<feature type="domain" description="Extracellular matrix-binding protein ebh GA module" evidence="4">
    <location>
        <begin position="2126"/>
        <end position="2177"/>
    </location>
</feature>
<dbReference type="Pfam" id="PF04650">
    <property type="entry name" value="YSIRK_signal"/>
    <property type="match status" value="1"/>
</dbReference>
<feature type="domain" description="Extracellular matrix-binding protein ebh GA module" evidence="4">
    <location>
        <begin position="2340"/>
        <end position="2393"/>
    </location>
</feature>
<feature type="domain" description="Extracellular matrix-binding protein ebh GA module" evidence="4">
    <location>
        <begin position="1795"/>
        <end position="1848"/>
    </location>
</feature>
<dbReference type="Pfam" id="PF01468">
    <property type="entry name" value="GA"/>
    <property type="match status" value="56"/>
</dbReference>
<feature type="compositionally biased region" description="Basic and acidic residues" evidence="2">
    <location>
        <begin position="51"/>
        <end position="80"/>
    </location>
</feature>
<feature type="compositionally biased region" description="Polar residues" evidence="2">
    <location>
        <begin position="374"/>
        <end position="389"/>
    </location>
</feature>
<feature type="domain" description="Extracellular matrix-binding protein ebh GA module" evidence="4">
    <location>
        <begin position="1026"/>
        <end position="1079"/>
    </location>
</feature>
<feature type="compositionally biased region" description="Basic and acidic residues" evidence="2">
    <location>
        <begin position="3706"/>
        <end position="3777"/>
    </location>
</feature>
<feature type="domain" description="Extracellular matrix-binding protein ebh GA module" evidence="4">
    <location>
        <begin position="806"/>
        <end position="859"/>
    </location>
</feature>
<feature type="domain" description="Extracellular matrix-binding protein ebh GA module" evidence="4">
    <location>
        <begin position="3257"/>
        <end position="3315"/>
    </location>
</feature>
<feature type="domain" description="Extracellular matrix-binding protein ebh GA module" evidence="4">
    <location>
        <begin position="1629"/>
        <end position="1682"/>
    </location>
</feature>
<evidence type="ECO:0000256" key="2">
    <source>
        <dbReference type="SAM" id="MobiDB-lite"/>
    </source>
</evidence>
<organism evidence="5 6">
    <name type="scientific">Staphylococcus auricularis</name>
    <dbReference type="NCBI Taxonomy" id="29379"/>
    <lineage>
        <taxon>Bacteria</taxon>
        <taxon>Bacillati</taxon>
        <taxon>Bacillota</taxon>
        <taxon>Bacilli</taxon>
        <taxon>Bacillales</taxon>
        <taxon>Staphylococcaceae</taxon>
        <taxon>Staphylococcus</taxon>
    </lineage>
</organism>
<feature type="domain" description="Extracellular matrix-binding protein ebh GA module" evidence="4">
    <location>
        <begin position="1247"/>
        <end position="1299"/>
    </location>
</feature>
<feature type="domain" description="Extracellular matrix-binding protein ebh GA module" evidence="4">
    <location>
        <begin position="2559"/>
        <end position="2610"/>
    </location>
</feature>
<dbReference type="Gene3D" id="1.20.120.1850">
    <property type="entry name" value="Ebh helix bundles repeating unit (S and A modules)"/>
    <property type="match status" value="1"/>
</dbReference>
<dbReference type="InterPro" id="IPR005877">
    <property type="entry name" value="YSIRK_signal_dom"/>
</dbReference>
<keyword evidence="1 3" id="KW-0732">Signal</keyword>
<feature type="non-terminal residue" evidence="5">
    <location>
        <position position="3777"/>
    </location>
</feature>
<proteinExistence type="predicted"/>
<name>A0AAP8PMU2_9STAP</name>
<feature type="region of interest" description="Disordered" evidence="2">
    <location>
        <begin position="3484"/>
        <end position="3513"/>
    </location>
</feature>
<dbReference type="Gene3D" id="1.20.5.420">
    <property type="entry name" value="Immunoglobulin FC, subunit C"/>
    <property type="match status" value="40"/>
</dbReference>
<dbReference type="SMART" id="SM00844">
    <property type="entry name" value="GA"/>
    <property type="match status" value="45"/>
</dbReference>
<feature type="compositionally biased region" description="Polar residues" evidence="2">
    <location>
        <begin position="1028"/>
        <end position="1048"/>
    </location>
</feature>
<feature type="compositionally biased region" description="Acidic residues" evidence="2">
    <location>
        <begin position="106"/>
        <end position="138"/>
    </location>
</feature>
<feature type="compositionally biased region" description="Basic and acidic residues" evidence="2">
    <location>
        <begin position="724"/>
        <end position="739"/>
    </location>
</feature>
<feature type="domain" description="Extracellular matrix-binding protein ebh GA module" evidence="4">
    <location>
        <begin position="1576"/>
        <end position="1627"/>
    </location>
</feature>
<protein>
    <recommendedName>
        <fullName evidence="4">Extracellular matrix-binding protein ebh GA module domain-containing protein</fullName>
    </recommendedName>
</protein>
<evidence type="ECO:0000256" key="1">
    <source>
        <dbReference type="ARBA" id="ARBA00022729"/>
    </source>
</evidence>
<feature type="region of interest" description="Disordered" evidence="2">
    <location>
        <begin position="2129"/>
        <end position="2161"/>
    </location>
</feature>
<feature type="compositionally biased region" description="Polar residues" evidence="2">
    <location>
        <begin position="2130"/>
        <end position="2146"/>
    </location>
</feature>
<feature type="region of interest" description="Disordered" evidence="2">
    <location>
        <begin position="717"/>
        <end position="794"/>
    </location>
</feature>
<feature type="domain" description="Extracellular matrix-binding protein ebh GA module" evidence="4">
    <location>
        <begin position="1683"/>
        <end position="1736"/>
    </location>
</feature>
<feature type="domain" description="Extracellular matrix-binding protein ebh GA module" evidence="4">
    <location>
        <begin position="1851"/>
        <end position="1902"/>
    </location>
</feature>
<feature type="compositionally biased region" description="Basic and acidic residues" evidence="2">
    <location>
        <begin position="262"/>
        <end position="275"/>
    </location>
</feature>
<evidence type="ECO:0000259" key="4">
    <source>
        <dbReference type="SMART" id="SM00844"/>
    </source>
</evidence>
<dbReference type="RefSeq" id="WP_142382005.1">
    <property type="nucleotide sequence ID" value="NZ_PPQW01000068.1"/>
</dbReference>
<feature type="region of interest" description="Disordered" evidence="2">
    <location>
        <begin position="3587"/>
        <end position="3613"/>
    </location>
</feature>
<feature type="compositionally biased region" description="Polar residues" evidence="2">
    <location>
        <begin position="1468"/>
        <end position="1488"/>
    </location>
</feature>
<feature type="domain" description="Extracellular matrix-binding protein ebh GA module" evidence="4">
    <location>
        <begin position="3481"/>
        <end position="3532"/>
    </location>
</feature>
<feature type="chain" id="PRO_5042853999" description="Extracellular matrix-binding protein ebh GA module domain-containing protein" evidence="3">
    <location>
        <begin position="44"/>
        <end position="3777"/>
    </location>
</feature>
<dbReference type="EMBL" id="PPQW01000068">
    <property type="protein sequence ID" value="PNZ66317.1"/>
    <property type="molecule type" value="Genomic_DNA"/>
</dbReference>
<feature type="region of interest" description="Disordered" evidence="2">
    <location>
        <begin position="3701"/>
        <end position="3777"/>
    </location>
</feature>
<feature type="domain" description="Extracellular matrix-binding protein ebh GA module" evidence="4">
    <location>
        <begin position="2720"/>
        <end position="2773"/>
    </location>
</feature>
<feature type="domain" description="Extracellular matrix-binding protein ebh GA module" evidence="4">
    <location>
        <begin position="1188"/>
        <end position="1241"/>
    </location>
</feature>
<feature type="domain" description="Extracellular matrix-binding protein ebh GA module" evidence="4">
    <location>
        <begin position="3644"/>
        <end position="3695"/>
    </location>
</feature>
<dbReference type="Proteomes" id="UP000242470">
    <property type="component" value="Unassembled WGS sequence"/>
</dbReference>
<feature type="domain" description="Extracellular matrix-binding protein ebh GA module" evidence="4">
    <location>
        <begin position="1349"/>
        <end position="1407"/>
    </location>
</feature>
<feature type="domain" description="Extracellular matrix-binding protein ebh GA module" evidence="4">
    <location>
        <begin position="974"/>
        <end position="1025"/>
    </location>
</feature>
<evidence type="ECO:0000256" key="3">
    <source>
        <dbReference type="SAM" id="SignalP"/>
    </source>
</evidence>
<feature type="domain" description="Extracellular matrix-binding protein ebh GA module" evidence="4">
    <location>
        <begin position="1905"/>
        <end position="1956"/>
    </location>
</feature>
<feature type="domain" description="Extracellular matrix-binding protein ebh GA module" evidence="4">
    <location>
        <begin position="3419"/>
        <end position="3477"/>
    </location>
</feature>
<feature type="region of interest" description="Disordered" evidence="2">
    <location>
        <begin position="3640"/>
        <end position="3669"/>
    </location>
</feature>